<comment type="caution">
    <text evidence="3">The sequence shown here is derived from an EMBL/GenBank/DDBJ whole genome shotgun (WGS) entry which is preliminary data.</text>
</comment>
<dbReference type="PANTHER" id="PTHR21621">
    <property type="entry name" value="RIBOSOMAL PROTEIN S6 MODIFICATION PROTEIN"/>
    <property type="match status" value="1"/>
</dbReference>
<evidence type="ECO:0000313" key="3">
    <source>
        <dbReference type="EMBL" id="GGB28162.1"/>
    </source>
</evidence>
<dbReference type="GO" id="GO:0005737">
    <property type="term" value="C:cytoplasm"/>
    <property type="evidence" value="ECO:0007669"/>
    <property type="project" value="TreeGrafter"/>
</dbReference>
<keyword evidence="4" id="KW-1185">Reference proteome</keyword>
<dbReference type="PROSITE" id="PS50975">
    <property type="entry name" value="ATP_GRASP"/>
    <property type="match status" value="1"/>
</dbReference>
<gene>
    <name evidence="3" type="ORF">GCM10011409_01910</name>
</gene>
<dbReference type="GO" id="GO:0043774">
    <property type="term" value="F:coenzyme F420-2 alpha-glutamyl ligase activity"/>
    <property type="evidence" value="ECO:0007669"/>
    <property type="project" value="TreeGrafter"/>
</dbReference>
<dbReference type="SUPFAM" id="SSF56059">
    <property type="entry name" value="Glutathione synthetase ATP-binding domain-like"/>
    <property type="match status" value="1"/>
</dbReference>
<evidence type="ECO:0000259" key="2">
    <source>
        <dbReference type="PROSITE" id="PS50975"/>
    </source>
</evidence>
<dbReference type="InterPro" id="IPR013651">
    <property type="entry name" value="ATP-grasp_RimK-type"/>
</dbReference>
<reference evidence="3" key="1">
    <citation type="journal article" date="2014" name="Int. J. Syst. Evol. Microbiol.">
        <title>Complete genome sequence of Corynebacterium casei LMG S-19264T (=DSM 44701T), isolated from a smear-ripened cheese.</title>
        <authorList>
            <consortium name="US DOE Joint Genome Institute (JGI-PGF)"/>
            <person name="Walter F."/>
            <person name="Albersmeier A."/>
            <person name="Kalinowski J."/>
            <person name="Ruckert C."/>
        </authorList>
    </citation>
    <scope>NUCLEOTIDE SEQUENCE</scope>
    <source>
        <strain evidence="3">CGMCC 1.15454</strain>
    </source>
</reference>
<dbReference type="Pfam" id="PF08443">
    <property type="entry name" value="RimK"/>
    <property type="match status" value="1"/>
</dbReference>
<proteinExistence type="predicted"/>
<dbReference type="EMBL" id="BMJD01000001">
    <property type="protein sequence ID" value="GGB28162.1"/>
    <property type="molecule type" value="Genomic_DNA"/>
</dbReference>
<dbReference type="PANTHER" id="PTHR21621:SF2">
    <property type="entry name" value="COENZYME GAMMA-F420-2:ALPHA-L-GLUTAMATE LIGASE"/>
    <property type="match status" value="1"/>
</dbReference>
<feature type="domain" description="ATP-grasp" evidence="2">
    <location>
        <begin position="104"/>
        <end position="281"/>
    </location>
</feature>
<organism evidence="3 4">
    <name type="scientific">Lentibacillus populi</name>
    <dbReference type="NCBI Taxonomy" id="1827502"/>
    <lineage>
        <taxon>Bacteria</taxon>
        <taxon>Bacillati</taxon>
        <taxon>Bacillota</taxon>
        <taxon>Bacilli</taxon>
        <taxon>Bacillales</taxon>
        <taxon>Bacillaceae</taxon>
        <taxon>Lentibacillus</taxon>
    </lineage>
</organism>
<dbReference type="Gene3D" id="3.40.50.20">
    <property type="match status" value="1"/>
</dbReference>
<dbReference type="GO" id="GO:0046872">
    <property type="term" value="F:metal ion binding"/>
    <property type="evidence" value="ECO:0007669"/>
    <property type="project" value="InterPro"/>
</dbReference>
<accession>A0A9W5X441</accession>
<keyword evidence="1" id="KW-0547">Nucleotide-binding</keyword>
<name>A0A9W5X441_9BACI</name>
<dbReference type="RefSeq" id="WP_088050777.1">
    <property type="nucleotide sequence ID" value="NZ_BMJD01000001.1"/>
</dbReference>
<evidence type="ECO:0000256" key="1">
    <source>
        <dbReference type="PROSITE-ProRule" id="PRU00409"/>
    </source>
</evidence>
<dbReference type="Gene3D" id="3.30.470.20">
    <property type="entry name" value="ATP-grasp fold, B domain"/>
    <property type="match status" value="1"/>
</dbReference>
<dbReference type="Proteomes" id="UP000621492">
    <property type="component" value="Unassembled WGS sequence"/>
</dbReference>
<dbReference type="GO" id="GO:0005524">
    <property type="term" value="F:ATP binding"/>
    <property type="evidence" value="ECO:0007669"/>
    <property type="project" value="UniProtKB-UniRule"/>
</dbReference>
<dbReference type="AlphaFoldDB" id="A0A9W5X441"/>
<protein>
    <recommendedName>
        <fullName evidence="2">ATP-grasp domain-containing protein</fullName>
    </recommendedName>
</protein>
<reference evidence="3" key="2">
    <citation type="submission" date="2020-09" db="EMBL/GenBank/DDBJ databases">
        <authorList>
            <person name="Sun Q."/>
            <person name="Zhou Y."/>
        </authorList>
    </citation>
    <scope>NUCLEOTIDE SEQUENCE</scope>
    <source>
        <strain evidence="3">CGMCC 1.15454</strain>
    </source>
</reference>
<keyword evidence="1" id="KW-0067">ATP-binding</keyword>
<dbReference type="InterPro" id="IPR011761">
    <property type="entry name" value="ATP-grasp"/>
</dbReference>
<sequence length="289" mass="32592">MKYSGWLLYSKKDAVQNEAYIQWFIEEAGQKDMSLRLIFREDLTIGIASNQRTVLYNKKQVKLPDFAVIRTIEPLLSLHLEALGVPVFNSSRIAVICNNKALTHHHINSLGIPMVDTFFLKTDNLPSQPPITYPLVVKEALGRGGKQVYLIRNQAEWGKRKSAIAATDIVIQACNVSLGKDVRVFVVGKEIVGAVIRESNTDFRANYKLGGSAKWYSLKPEETAIINKIVQHFEFDMVGIDFLLDKNGKLLFNEIEDVVGSRTLSAVSDINILEKYTEHIKQQISTKQI</sequence>
<evidence type="ECO:0000313" key="4">
    <source>
        <dbReference type="Proteomes" id="UP000621492"/>
    </source>
</evidence>